<evidence type="ECO:0000256" key="2">
    <source>
        <dbReference type="SAM" id="Phobius"/>
    </source>
</evidence>
<feature type="region of interest" description="Disordered" evidence="1">
    <location>
        <begin position="154"/>
        <end position="201"/>
    </location>
</feature>
<dbReference type="KEGG" id="more:E1B28_012965"/>
<dbReference type="RefSeq" id="XP_043003458.1">
    <property type="nucleotide sequence ID" value="XM_043158115.1"/>
</dbReference>
<feature type="signal peptide" evidence="3">
    <location>
        <begin position="1"/>
        <end position="19"/>
    </location>
</feature>
<keyword evidence="2" id="KW-0472">Membrane</keyword>
<dbReference type="AlphaFoldDB" id="A0A9P7ULE7"/>
<gene>
    <name evidence="4" type="ORF">E1B28_012965</name>
</gene>
<evidence type="ECO:0000256" key="1">
    <source>
        <dbReference type="SAM" id="MobiDB-lite"/>
    </source>
</evidence>
<keyword evidence="3" id="KW-0732">Signal</keyword>
<dbReference type="GeneID" id="66082040"/>
<accession>A0A9P7ULE7</accession>
<evidence type="ECO:0000256" key="3">
    <source>
        <dbReference type="SAM" id="SignalP"/>
    </source>
</evidence>
<dbReference type="Proteomes" id="UP001049176">
    <property type="component" value="Chromosome 9"/>
</dbReference>
<feature type="compositionally biased region" description="Basic and acidic residues" evidence="1">
    <location>
        <begin position="178"/>
        <end position="193"/>
    </location>
</feature>
<feature type="region of interest" description="Disordered" evidence="1">
    <location>
        <begin position="302"/>
        <end position="338"/>
    </location>
</feature>
<dbReference type="OrthoDB" id="3106616at2759"/>
<protein>
    <submittedName>
        <fullName evidence="4">Uncharacterized protein</fullName>
    </submittedName>
</protein>
<dbReference type="EMBL" id="CM032189">
    <property type="protein sequence ID" value="KAG7086987.1"/>
    <property type="molecule type" value="Genomic_DNA"/>
</dbReference>
<keyword evidence="5" id="KW-1185">Reference proteome</keyword>
<feature type="compositionally biased region" description="Low complexity" evidence="1">
    <location>
        <begin position="154"/>
        <end position="177"/>
    </location>
</feature>
<name>A0A9P7ULE7_9AGAR</name>
<organism evidence="4 5">
    <name type="scientific">Marasmius oreades</name>
    <name type="common">fairy-ring Marasmius</name>
    <dbReference type="NCBI Taxonomy" id="181124"/>
    <lineage>
        <taxon>Eukaryota</taxon>
        <taxon>Fungi</taxon>
        <taxon>Dikarya</taxon>
        <taxon>Basidiomycota</taxon>
        <taxon>Agaricomycotina</taxon>
        <taxon>Agaricomycetes</taxon>
        <taxon>Agaricomycetidae</taxon>
        <taxon>Agaricales</taxon>
        <taxon>Marasmiineae</taxon>
        <taxon>Marasmiaceae</taxon>
        <taxon>Marasmius</taxon>
    </lineage>
</organism>
<keyword evidence="2" id="KW-0812">Transmembrane</keyword>
<feature type="transmembrane region" description="Helical" evidence="2">
    <location>
        <begin position="206"/>
        <end position="226"/>
    </location>
</feature>
<evidence type="ECO:0000313" key="5">
    <source>
        <dbReference type="Proteomes" id="UP001049176"/>
    </source>
</evidence>
<reference evidence="4" key="1">
    <citation type="journal article" date="2021" name="Genome Biol. Evol.">
        <title>The assembled and annotated genome of the fairy-ring fungus Marasmius oreades.</title>
        <authorList>
            <person name="Hiltunen M."/>
            <person name="Ament-Velasquez S.L."/>
            <person name="Johannesson H."/>
        </authorList>
    </citation>
    <scope>NUCLEOTIDE SEQUENCE</scope>
    <source>
        <strain evidence="4">03SP1</strain>
    </source>
</reference>
<evidence type="ECO:0000313" key="4">
    <source>
        <dbReference type="EMBL" id="KAG7086987.1"/>
    </source>
</evidence>
<keyword evidence="2" id="KW-1133">Transmembrane helix</keyword>
<sequence>MDIVLRISFIFVLGRLCVGFNITPPSPLSTGAPRAFNYTWNPTDAQNSPLGAFVAMLIQPPEGFECPDLDAGGDSLIKIVESFATVQVPGPAIVSSGKFFLTPAKQGIHIVCTHGNLPPGLLNAQGSSGISDIFKNFKSLNLLDQSNPFDVSLPTRTSSANSTSTSVSGVSFSPTPSKDSDDSGQNDDHDGKGRGSHHGSGKTTGVVGGILGAVALIFIILAILLYRRLRYQRKLNQFHKEHMLLQQQPPSTFLSSITPVQRVTSSPIPGILAPLSPISTMNRRSDIPMGFEETMLTQKGPYQFSSDNHLARPSPPSYSVALPHKPLPMFPTQHHTPD</sequence>
<comment type="caution">
    <text evidence="4">The sequence shown here is derived from an EMBL/GenBank/DDBJ whole genome shotgun (WGS) entry which is preliminary data.</text>
</comment>
<proteinExistence type="predicted"/>
<feature type="chain" id="PRO_5040348555" evidence="3">
    <location>
        <begin position="20"/>
        <end position="338"/>
    </location>
</feature>